<sequence>DLLVLDEAAQVALAIWDTYLEPTLADRKGRALFITTPRGYNWIYDLWMEGDSEVGKAEGWARSHIKTADNPYLDADDIEAKRRRTDPATYRQEYEASFEAKKGVVYSDFSDYFKDKGGHCFSNDCDNAAYIYISPQWTHYRAIDIGLANPTAVVWAAVDPHHNVYIYDEYSLSGALIKTHAENIAAKSKFPILTTYIDPDACKTNNQTGHTTQENYSKYGIYTVAAANDIPYGIQKVSEYLRASKEDSSNHPKVFFCYETCPELRKHMVQYEWDENRSVQIEKNDPDRPRAWNNHLPDALRYLLAMNPRYVSPLLLRPQDLDIPDEEPNEERWDGSPTVGW</sequence>
<proteinExistence type="predicted"/>
<dbReference type="Gene3D" id="3.30.420.280">
    <property type="match status" value="1"/>
</dbReference>
<organism evidence="2">
    <name type="scientific">marine sediment metagenome</name>
    <dbReference type="NCBI Taxonomy" id="412755"/>
    <lineage>
        <taxon>unclassified sequences</taxon>
        <taxon>metagenomes</taxon>
        <taxon>ecological metagenomes</taxon>
    </lineage>
</organism>
<comment type="caution">
    <text evidence="2">The sequence shown here is derived from an EMBL/GenBank/DDBJ whole genome shotgun (WGS) entry which is preliminary data.</text>
</comment>
<evidence type="ECO:0008006" key="3">
    <source>
        <dbReference type="Google" id="ProtNLM"/>
    </source>
</evidence>
<dbReference type="EMBL" id="LAZR01012133">
    <property type="protein sequence ID" value="KKM34718.1"/>
    <property type="molecule type" value="Genomic_DNA"/>
</dbReference>
<evidence type="ECO:0000256" key="1">
    <source>
        <dbReference type="SAM" id="MobiDB-lite"/>
    </source>
</evidence>
<dbReference type="InterPro" id="IPR027417">
    <property type="entry name" value="P-loop_NTPase"/>
</dbReference>
<dbReference type="Gene3D" id="3.40.50.300">
    <property type="entry name" value="P-loop containing nucleotide triphosphate hydrolases"/>
    <property type="match status" value="1"/>
</dbReference>
<feature type="non-terminal residue" evidence="2">
    <location>
        <position position="1"/>
    </location>
</feature>
<gene>
    <name evidence="2" type="ORF">LCGC14_1565180</name>
</gene>
<reference evidence="2" key="1">
    <citation type="journal article" date="2015" name="Nature">
        <title>Complex archaea that bridge the gap between prokaryotes and eukaryotes.</title>
        <authorList>
            <person name="Spang A."/>
            <person name="Saw J.H."/>
            <person name="Jorgensen S.L."/>
            <person name="Zaremba-Niedzwiedzka K."/>
            <person name="Martijn J."/>
            <person name="Lind A.E."/>
            <person name="van Eijk R."/>
            <person name="Schleper C."/>
            <person name="Guy L."/>
            <person name="Ettema T.J."/>
        </authorList>
    </citation>
    <scope>NUCLEOTIDE SEQUENCE</scope>
</reference>
<accession>A0A0F9IL99</accession>
<name>A0A0F9IL99_9ZZZZ</name>
<evidence type="ECO:0000313" key="2">
    <source>
        <dbReference type="EMBL" id="KKM34718.1"/>
    </source>
</evidence>
<dbReference type="AlphaFoldDB" id="A0A0F9IL99"/>
<feature type="region of interest" description="Disordered" evidence="1">
    <location>
        <begin position="321"/>
        <end position="341"/>
    </location>
</feature>
<protein>
    <recommendedName>
        <fullName evidence="3">Terminase large subunit gp17-like C-terminal domain-containing protein</fullName>
    </recommendedName>
</protein>